<reference evidence="11 12" key="1">
    <citation type="submission" date="2016-01" db="EMBL/GenBank/DDBJ databases">
        <title>The new phylogeny of the genus Mycobacterium.</title>
        <authorList>
            <person name="Tarcisio F."/>
            <person name="Conor M."/>
            <person name="Antonella G."/>
            <person name="Elisabetta G."/>
            <person name="Giulia F.S."/>
            <person name="Sara T."/>
            <person name="Anna F."/>
            <person name="Clotilde B."/>
            <person name="Roberto B."/>
            <person name="Veronica D.S."/>
            <person name="Fabio R."/>
            <person name="Monica P."/>
            <person name="Olivier J."/>
            <person name="Enrico T."/>
            <person name="Nicola S."/>
        </authorList>
    </citation>
    <scope>NUCLEOTIDE SEQUENCE [LARGE SCALE GENOMIC DNA]</scope>
    <source>
        <strain evidence="11 12">DSM 44153</strain>
    </source>
</reference>
<evidence type="ECO:0000256" key="7">
    <source>
        <dbReference type="ARBA" id="ARBA00049556"/>
    </source>
</evidence>
<evidence type="ECO:0000259" key="9">
    <source>
        <dbReference type="Pfam" id="PF00725"/>
    </source>
</evidence>
<feature type="site" description="Important for catalytic activity" evidence="8">
    <location>
        <position position="155"/>
    </location>
</feature>
<keyword evidence="5" id="KW-0520">NAD</keyword>
<evidence type="ECO:0000313" key="11">
    <source>
        <dbReference type="EMBL" id="ORW98719.1"/>
    </source>
</evidence>
<keyword evidence="3" id="KW-0276">Fatty acid metabolism</keyword>
<dbReference type="PANTHER" id="PTHR43561">
    <property type="match status" value="1"/>
</dbReference>
<dbReference type="InterPro" id="IPR013328">
    <property type="entry name" value="6PGD_dom2"/>
</dbReference>
<comment type="caution">
    <text evidence="11">The sequence shown here is derived from an EMBL/GenBank/DDBJ whole genome shotgun (WGS) entry which is preliminary data.</text>
</comment>
<dbReference type="GO" id="GO:0070403">
    <property type="term" value="F:NAD+ binding"/>
    <property type="evidence" value="ECO:0007669"/>
    <property type="project" value="InterPro"/>
</dbReference>
<comment type="pathway">
    <text evidence="2">Lipid metabolism; butanoate metabolism.</text>
</comment>
<dbReference type="NCBIfam" id="NF006143">
    <property type="entry name" value="PRK08293.1"/>
    <property type="match status" value="1"/>
</dbReference>
<evidence type="ECO:0000256" key="5">
    <source>
        <dbReference type="ARBA" id="ARBA00023027"/>
    </source>
</evidence>
<dbReference type="SUPFAM" id="SSF51735">
    <property type="entry name" value="NAD(P)-binding Rossmann-fold domains"/>
    <property type="match status" value="1"/>
</dbReference>
<dbReference type="InterPro" id="IPR052242">
    <property type="entry name" value="Mito_3-hydroxyacyl-CoA_DH"/>
</dbReference>
<dbReference type="InterPro" id="IPR036291">
    <property type="entry name" value="NAD(P)-bd_dom_sf"/>
</dbReference>
<dbReference type="RefSeq" id="WP_085111461.1">
    <property type="nucleotide sequence ID" value="NZ_JACKSN010000060.1"/>
</dbReference>
<gene>
    <name evidence="11" type="ORF">AWC30_01280</name>
</gene>
<feature type="domain" description="3-hydroxyacyl-CoA dehydrogenase C-terminal" evidence="9">
    <location>
        <begin position="202"/>
        <end position="295"/>
    </location>
</feature>
<dbReference type="EMBL" id="LQPZ01000057">
    <property type="protein sequence ID" value="ORW98719.1"/>
    <property type="molecule type" value="Genomic_DNA"/>
</dbReference>
<evidence type="ECO:0000313" key="12">
    <source>
        <dbReference type="Proteomes" id="UP000193090"/>
    </source>
</evidence>
<sequence length="296" mass="32271">MRADRRCGKEEPSVEIRTVAVIGSGVLGAQIAFQSAFKGCTVIAYDINDQALAAARERFDGLVQTYRNEVPDAKDGAAQATLARLTLTSDLARAVADADLVIEAVPETVALKRETYERLNELAPSRAIFATNSSTLLPSDLKDFTGRPDRFLALHFANRVWRFNTAEVMGTEDTDPAVYRQVVEFARAIGMVPIELHKEKAGYVLNSLLVPFLNAALELAAGGYADPADVDTTWRIATGAPLGPFQIYDIIGMNTPYNIMVNGSPEDQKLAAWLKENYIDQGKLGVASGEGFYKYS</sequence>
<dbReference type="PIRSF" id="PIRSF000105">
    <property type="entry name" value="HCDH"/>
    <property type="match status" value="1"/>
</dbReference>
<evidence type="ECO:0000256" key="3">
    <source>
        <dbReference type="ARBA" id="ARBA00022832"/>
    </source>
</evidence>
<dbReference type="GO" id="GO:0003857">
    <property type="term" value="F:(3S)-3-hydroxyacyl-CoA dehydrogenase (NAD+) activity"/>
    <property type="evidence" value="ECO:0007669"/>
    <property type="project" value="UniProtKB-EC"/>
</dbReference>
<dbReference type="InterPro" id="IPR008927">
    <property type="entry name" value="6-PGluconate_DH-like_C_sf"/>
</dbReference>
<dbReference type="GO" id="GO:0006635">
    <property type="term" value="P:fatty acid beta-oxidation"/>
    <property type="evidence" value="ECO:0007669"/>
    <property type="project" value="TreeGrafter"/>
</dbReference>
<name>A0A1X2EDY2_9MYCO</name>
<evidence type="ECO:0000256" key="1">
    <source>
        <dbReference type="ARBA" id="ARBA00005005"/>
    </source>
</evidence>
<dbReference type="Proteomes" id="UP000193090">
    <property type="component" value="Unassembled WGS sequence"/>
</dbReference>
<evidence type="ECO:0000256" key="6">
    <source>
        <dbReference type="ARBA" id="ARBA00023098"/>
    </source>
</evidence>
<dbReference type="STRING" id="1798.AWC30_01280"/>
<dbReference type="InterPro" id="IPR006176">
    <property type="entry name" value="3-OHacyl-CoA_DH_NAD-bd"/>
</dbReference>
<dbReference type="AlphaFoldDB" id="A0A1X2EDY2"/>
<proteinExistence type="predicted"/>
<dbReference type="Gene3D" id="3.40.50.720">
    <property type="entry name" value="NAD(P)-binding Rossmann-like Domain"/>
    <property type="match status" value="1"/>
</dbReference>
<evidence type="ECO:0000256" key="4">
    <source>
        <dbReference type="ARBA" id="ARBA00023002"/>
    </source>
</evidence>
<dbReference type="Pfam" id="PF02737">
    <property type="entry name" value="3HCDH_N"/>
    <property type="match status" value="1"/>
</dbReference>
<keyword evidence="6" id="KW-0443">Lipid metabolism</keyword>
<accession>A0A1X2EDY2</accession>
<keyword evidence="12" id="KW-1185">Reference proteome</keyword>
<dbReference type="SUPFAM" id="SSF48179">
    <property type="entry name" value="6-phosphogluconate dehydrogenase C-terminal domain-like"/>
    <property type="match status" value="1"/>
</dbReference>
<comment type="catalytic activity">
    <reaction evidence="7">
        <text>a (3S)-3-hydroxyacyl-CoA + NAD(+) = a 3-oxoacyl-CoA + NADH + H(+)</text>
        <dbReference type="Rhea" id="RHEA:22432"/>
        <dbReference type="ChEBI" id="CHEBI:15378"/>
        <dbReference type="ChEBI" id="CHEBI:57318"/>
        <dbReference type="ChEBI" id="CHEBI:57540"/>
        <dbReference type="ChEBI" id="CHEBI:57945"/>
        <dbReference type="ChEBI" id="CHEBI:90726"/>
        <dbReference type="EC" id="1.1.1.35"/>
    </reaction>
</comment>
<dbReference type="OrthoDB" id="9771883at2"/>
<evidence type="ECO:0000256" key="8">
    <source>
        <dbReference type="PIRSR" id="PIRSR000105-1"/>
    </source>
</evidence>
<dbReference type="InterPro" id="IPR022694">
    <property type="entry name" value="3-OHacyl-CoA_DH"/>
</dbReference>
<dbReference type="PANTHER" id="PTHR43561:SF3">
    <property type="entry name" value="HYDROXYACYL-COENZYME A DEHYDROGENASE, MITOCHONDRIAL"/>
    <property type="match status" value="1"/>
</dbReference>
<protein>
    <submittedName>
        <fullName evidence="11">3-hydroxybutyryl-CoA dehydrogenase</fullName>
    </submittedName>
</protein>
<evidence type="ECO:0000259" key="10">
    <source>
        <dbReference type="Pfam" id="PF02737"/>
    </source>
</evidence>
<comment type="pathway">
    <text evidence="1">Lipid metabolism; fatty acid beta-oxidation.</text>
</comment>
<keyword evidence="4" id="KW-0560">Oxidoreductase</keyword>
<evidence type="ECO:0000256" key="2">
    <source>
        <dbReference type="ARBA" id="ARBA00005086"/>
    </source>
</evidence>
<dbReference type="Pfam" id="PF00725">
    <property type="entry name" value="3HCDH"/>
    <property type="match status" value="1"/>
</dbReference>
<dbReference type="InterPro" id="IPR006108">
    <property type="entry name" value="3HC_DH_C"/>
</dbReference>
<organism evidence="11 12">
    <name type="scientific">Mycolicibacillus trivialis</name>
    <dbReference type="NCBI Taxonomy" id="1798"/>
    <lineage>
        <taxon>Bacteria</taxon>
        <taxon>Bacillati</taxon>
        <taxon>Actinomycetota</taxon>
        <taxon>Actinomycetes</taxon>
        <taxon>Mycobacteriales</taxon>
        <taxon>Mycobacteriaceae</taxon>
        <taxon>Mycolicibacillus</taxon>
    </lineage>
</organism>
<dbReference type="Gene3D" id="1.10.1040.10">
    <property type="entry name" value="N-(1-d-carboxylethyl)-l-norvaline Dehydrogenase, domain 2"/>
    <property type="match status" value="1"/>
</dbReference>
<feature type="domain" description="3-hydroxyacyl-CoA dehydrogenase NAD binding" evidence="10">
    <location>
        <begin position="18"/>
        <end position="198"/>
    </location>
</feature>